<dbReference type="SUPFAM" id="SSF51735">
    <property type="entry name" value="NAD(P)-binding Rossmann-fold domains"/>
    <property type="match status" value="1"/>
</dbReference>
<dbReference type="PANTHER" id="PTHR43477:SF1">
    <property type="entry name" value="DIHYDROANTICAPSIN 7-DEHYDROGENASE"/>
    <property type="match status" value="1"/>
</dbReference>
<gene>
    <name evidence="3" type="ORF">FHX44_112407</name>
</gene>
<dbReference type="CDD" id="cd05233">
    <property type="entry name" value="SDR_c"/>
    <property type="match status" value="1"/>
</dbReference>
<reference evidence="3 4" key="1">
    <citation type="submission" date="2019-06" db="EMBL/GenBank/DDBJ databases">
        <title>Sequencing the genomes of 1000 actinobacteria strains.</title>
        <authorList>
            <person name="Klenk H.-P."/>
        </authorList>
    </citation>
    <scope>NUCLEOTIDE SEQUENCE [LARGE SCALE GENOMIC DNA]</scope>
    <source>
        <strain evidence="3 4">DSM 45671</strain>
    </source>
</reference>
<evidence type="ECO:0000256" key="2">
    <source>
        <dbReference type="ARBA" id="ARBA00023002"/>
    </source>
</evidence>
<protein>
    <submittedName>
        <fullName evidence="3">NAD(P)-dependent dehydrogenase (Short-subunit alcohol dehydrogenase family)</fullName>
    </submittedName>
</protein>
<dbReference type="PROSITE" id="PS00061">
    <property type="entry name" value="ADH_SHORT"/>
    <property type="match status" value="1"/>
</dbReference>
<evidence type="ECO:0000256" key="1">
    <source>
        <dbReference type="ARBA" id="ARBA00006484"/>
    </source>
</evidence>
<dbReference type="Proteomes" id="UP000321261">
    <property type="component" value="Unassembled WGS sequence"/>
</dbReference>
<dbReference type="Pfam" id="PF13561">
    <property type="entry name" value="adh_short_C2"/>
    <property type="match status" value="1"/>
</dbReference>
<dbReference type="InterPro" id="IPR002347">
    <property type="entry name" value="SDR_fam"/>
</dbReference>
<dbReference type="FunFam" id="3.40.50.720:FF:000084">
    <property type="entry name" value="Short-chain dehydrogenase reductase"/>
    <property type="match status" value="1"/>
</dbReference>
<dbReference type="AlphaFoldDB" id="A0A561SNS9"/>
<keyword evidence="4" id="KW-1185">Reference proteome</keyword>
<dbReference type="GO" id="GO:0016491">
    <property type="term" value="F:oxidoreductase activity"/>
    <property type="evidence" value="ECO:0007669"/>
    <property type="project" value="UniProtKB-KW"/>
</dbReference>
<dbReference type="InterPro" id="IPR020904">
    <property type="entry name" value="Sc_DH/Rdtase_CS"/>
</dbReference>
<evidence type="ECO:0000313" key="4">
    <source>
        <dbReference type="Proteomes" id="UP000321261"/>
    </source>
</evidence>
<dbReference type="EMBL" id="VIWU01000001">
    <property type="protein sequence ID" value="TWF76517.1"/>
    <property type="molecule type" value="Genomic_DNA"/>
</dbReference>
<proteinExistence type="inferred from homology"/>
<comment type="similarity">
    <text evidence="1">Belongs to the short-chain dehydrogenases/reductases (SDR) family.</text>
</comment>
<dbReference type="InterPro" id="IPR051122">
    <property type="entry name" value="SDR_DHRS6-like"/>
</dbReference>
<name>A0A561SNS9_9PSEU</name>
<dbReference type="PRINTS" id="PR00081">
    <property type="entry name" value="GDHRDH"/>
</dbReference>
<dbReference type="InterPro" id="IPR036291">
    <property type="entry name" value="NAD(P)-bd_dom_sf"/>
</dbReference>
<dbReference type="PANTHER" id="PTHR43477">
    <property type="entry name" value="DIHYDROANTICAPSIN 7-DEHYDROGENASE"/>
    <property type="match status" value="1"/>
</dbReference>
<accession>A0A561SNS9</accession>
<sequence>MTMSNQQPAALITGGTTGIGHATARVLHAEGFGVLVTGRNPDTLAEARRSLPDEVAVLRADLRSTADAKQVADEIQQRFGKLDLAFLNAGLVRLTPLETLDEAVWDELFDVNVKGQLFTLKAILPLLGPGSSVVFNSSTVGRRGVPGQLVYGATKGAVYSLIRTLAVELAPRGIRVNAVSPGPVETPAQTKLGQDMPAGRLETFKQQINGWIPMARPGTDEEIARAVVFLASPAASFITGANIDVDGGLAAQIGSRASA</sequence>
<evidence type="ECO:0000313" key="3">
    <source>
        <dbReference type="EMBL" id="TWF76517.1"/>
    </source>
</evidence>
<comment type="caution">
    <text evidence="3">The sequence shown here is derived from an EMBL/GenBank/DDBJ whole genome shotgun (WGS) entry which is preliminary data.</text>
</comment>
<keyword evidence="2" id="KW-0560">Oxidoreductase</keyword>
<organism evidence="3 4">
    <name type="scientific">Pseudonocardia hierapolitana</name>
    <dbReference type="NCBI Taxonomy" id="1128676"/>
    <lineage>
        <taxon>Bacteria</taxon>
        <taxon>Bacillati</taxon>
        <taxon>Actinomycetota</taxon>
        <taxon>Actinomycetes</taxon>
        <taxon>Pseudonocardiales</taxon>
        <taxon>Pseudonocardiaceae</taxon>
        <taxon>Pseudonocardia</taxon>
    </lineage>
</organism>
<dbReference type="Gene3D" id="3.40.50.720">
    <property type="entry name" value="NAD(P)-binding Rossmann-like Domain"/>
    <property type="match status" value="1"/>
</dbReference>